<dbReference type="PANTHER" id="PTHR31088">
    <property type="entry name" value="MEMBRANE-ASSOCIATED PROTEIN VIPP1, CHLOROPLASTIC"/>
    <property type="match status" value="1"/>
</dbReference>
<keyword evidence="4" id="KW-1185">Reference proteome</keyword>
<evidence type="ECO:0000313" key="4">
    <source>
        <dbReference type="Proteomes" id="UP001596250"/>
    </source>
</evidence>
<evidence type="ECO:0000256" key="1">
    <source>
        <dbReference type="ARBA" id="ARBA00043985"/>
    </source>
</evidence>
<evidence type="ECO:0000313" key="3">
    <source>
        <dbReference type="EMBL" id="MFC5985104.1"/>
    </source>
</evidence>
<evidence type="ECO:0000256" key="2">
    <source>
        <dbReference type="SAM" id="Coils"/>
    </source>
</evidence>
<accession>A0ABW1IJ97</accession>
<name>A0ABW1IJ97_9BACL</name>
<feature type="coiled-coil region" evidence="2">
    <location>
        <begin position="94"/>
        <end position="142"/>
    </location>
</feature>
<protein>
    <submittedName>
        <fullName evidence="3">PspA/IM30 family protein</fullName>
    </submittedName>
</protein>
<dbReference type="RefSeq" id="WP_379891617.1">
    <property type="nucleotide sequence ID" value="NZ_CBCSCT010000036.1"/>
</dbReference>
<dbReference type="Pfam" id="PF04012">
    <property type="entry name" value="PspA_IM30"/>
    <property type="match status" value="1"/>
</dbReference>
<comment type="similarity">
    <text evidence="1">Belongs to the PspA/Vipp/IM30 family.</text>
</comment>
<proteinExistence type="inferred from homology"/>
<organism evidence="3 4">
    <name type="scientific">Marinicrinis lubricantis</name>
    <dbReference type="NCBI Taxonomy" id="2086470"/>
    <lineage>
        <taxon>Bacteria</taxon>
        <taxon>Bacillati</taxon>
        <taxon>Bacillota</taxon>
        <taxon>Bacilli</taxon>
        <taxon>Bacillales</taxon>
        <taxon>Paenibacillaceae</taxon>
    </lineage>
</organism>
<dbReference type="Proteomes" id="UP001596250">
    <property type="component" value="Unassembled WGS sequence"/>
</dbReference>
<feature type="coiled-coil region" evidence="2">
    <location>
        <begin position="168"/>
        <end position="224"/>
    </location>
</feature>
<dbReference type="PANTHER" id="PTHR31088:SF6">
    <property type="entry name" value="PHAGE SHOCK PROTEIN A"/>
    <property type="match status" value="1"/>
</dbReference>
<gene>
    <name evidence="3" type="ORF">ACFPXP_01180</name>
</gene>
<keyword evidence="2" id="KW-0175">Coiled coil</keyword>
<reference evidence="4" key="1">
    <citation type="journal article" date="2019" name="Int. J. Syst. Evol. Microbiol.">
        <title>The Global Catalogue of Microorganisms (GCM) 10K type strain sequencing project: providing services to taxonomists for standard genome sequencing and annotation.</title>
        <authorList>
            <consortium name="The Broad Institute Genomics Platform"/>
            <consortium name="The Broad Institute Genome Sequencing Center for Infectious Disease"/>
            <person name="Wu L."/>
            <person name="Ma J."/>
        </authorList>
    </citation>
    <scope>NUCLEOTIDE SEQUENCE [LARGE SCALE GENOMIC DNA]</scope>
    <source>
        <strain evidence="4">CCM 8749</strain>
    </source>
</reference>
<dbReference type="EMBL" id="JBHSQV010000006">
    <property type="protein sequence ID" value="MFC5985104.1"/>
    <property type="molecule type" value="Genomic_DNA"/>
</dbReference>
<dbReference type="InterPro" id="IPR007157">
    <property type="entry name" value="PspA_VIPP1"/>
</dbReference>
<comment type="caution">
    <text evidence="3">The sequence shown here is derived from an EMBL/GenBank/DDBJ whole genome shotgun (WGS) entry which is preliminary data.</text>
</comment>
<sequence>MGIFKRIRDISAAAIHDLIDKAEDPVKLLNQYLRDMEDDIADAEVAVAKQIAVEKKFRHQYEEAEEMAEKRQSQAVKALESGNEELARKALKDKKEHQQKADEFKGLYESAKENADMLRGQLREMKQEFEKMKSRKTVLIARAETAKAQKKVNETMVGLGKDTSIKGFERMNEKVMQLEAEAEAGKELGSRSRSLDAELAALDDDGIEDELAALKAKLKQSKDDSPAE</sequence>